<evidence type="ECO:0000256" key="1">
    <source>
        <dbReference type="SAM" id="MobiDB-lite"/>
    </source>
</evidence>
<proteinExistence type="predicted"/>
<dbReference type="Proteomes" id="UP001066276">
    <property type="component" value="Chromosome 4_2"/>
</dbReference>
<name>A0AAV7SGJ5_PLEWA</name>
<evidence type="ECO:0000313" key="3">
    <source>
        <dbReference type="Proteomes" id="UP001066276"/>
    </source>
</evidence>
<dbReference type="AlphaFoldDB" id="A0AAV7SGJ5"/>
<organism evidence="2 3">
    <name type="scientific">Pleurodeles waltl</name>
    <name type="common">Iberian ribbed newt</name>
    <dbReference type="NCBI Taxonomy" id="8319"/>
    <lineage>
        <taxon>Eukaryota</taxon>
        <taxon>Metazoa</taxon>
        <taxon>Chordata</taxon>
        <taxon>Craniata</taxon>
        <taxon>Vertebrata</taxon>
        <taxon>Euteleostomi</taxon>
        <taxon>Amphibia</taxon>
        <taxon>Batrachia</taxon>
        <taxon>Caudata</taxon>
        <taxon>Salamandroidea</taxon>
        <taxon>Salamandridae</taxon>
        <taxon>Pleurodelinae</taxon>
        <taxon>Pleurodeles</taxon>
    </lineage>
</organism>
<feature type="compositionally biased region" description="Basic and acidic residues" evidence="1">
    <location>
        <begin position="124"/>
        <end position="147"/>
    </location>
</feature>
<reference evidence="2" key="1">
    <citation type="journal article" date="2022" name="bioRxiv">
        <title>Sequencing and chromosome-scale assembly of the giantPleurodeles waltlgenome.</title>
        <authorList>
            <person name="Brown T."/>
            <person name="Elewa A."/>
            <person name="Iarovenko S."/>
            <person name="Subramanian E."/>
            <person name="Araus A.J."/>
            <person name="Petzold A."/>
            <person name="Susuki M."/>
            <person name="Suzuki K.-i.T."/>
            <person name="Hayashi T."/>
            <person name="Toyoda A."/>
            <person name="Oliveira C."/>
            <person name="Osipova E."/>
            <person name="Leigh N.D."/>
            <person name="Simon A."/>
            <person name="Yun M.H."/>
        </authorList>
    </citation>
    <scope>NUCLEOTIDE SEQUENCE</scope>
    <source>
        <strain evidence="2">20211129_DDA</strain>
        <tissue evidence="2">Liver</tissue>
    </source>
</reference>
<protein>
    <submittedName>
        <fullName evidence="2">Uncharacterized protein</fullName>
    </submittedName>
</protein>
<feature type="region of interest" description="Disordered" evidence="1">
    <location>
        <begin position="56"/>
        <end position="171"/>
    </location>
</feature>
<dbReference type="EMBL" id="JANPWB010000008">
    <property type="protein sequence ID" value="KAJ1163198.1"/>
    <property type="molecule type" value="Genomic_DNA"/>
</dbReference>
<feature type="compositionally biased region" description="Basic and acidic residues" evidence="1">
    <location>
        <begin position="82"/>
        <end position="99"/>
    </location>
</feature>
<sequence>MEESGEMQEIFPSFEESLVEAWDSNIQLSVNKALAKVLDPLTSHLKSFASQQGWLPSIAATEEPPSQPPKPSKEKSKVKKWVHSEAFERLSATVRDKHGYSNPRAQAPSSHNSPHYSEWACSDSSHDASDSDQEERPSERKHPDRGSNPHPVPLKVLTFNPTEIVHPRSTN</sequence>
<keyword evidence="3" id="KW-1185">Reference proteome</keyword>
<comment type="caution">
    <text evidence="2">The sequence shown here is derived from an EMBL/GenBank/DDBJ whole genome shotgun (WGS) entry which is preliminary data.</text>
</comment>
<gene>
    <name evidence="2" type="ORF">NDU88_003661</name>
</gene>
<accession>A0AAV7SGJ5</accession>
<evidence type="ECO:0000313" key="2">
    <source>
        <dbReference type="EMBL" id="KAJ1163198.1"/>
    </source>
</evidence>
<feature type="compositionally biased region" description="Polar residues" evidence="1">
    <location>
        <begin position="103"/>
        <end position="115"/>
    </location>
</feature>